<reference evidence="8 9" key="1">
    <citation type="submission" date="2016-06" db="EMBL/GenBank/DDBJ databases">
        <title>Complete genome sequence of a saline-alkali tolerant type strain Dietzia timorensis ID05-A0528T.</title>
        <authorList>
            <person name="Wu X."/>
        </authorList>
    </citation>
    <scope>NUCLEOTIDE SEQUENCE [LARGE SCALE GENOMIC DNA]</scope>
    <source>
        <strain evidence="8 9">ID05-A0528</strain>
    </source>
</reference>
<keyword evidence="3 5" id="KW-0012">Acyltransferase</keyword>
<dbReference type="NCBIfam" id="NF006090">
    <property type="entry name" value="PRK08242.1"/>
    <property type="match status" value="1"/>
</dbReference>
<dbReference type="InterPro" id="IPR020616">
    <property type="entry name" value="Thiolase_N"/>
</dbReference>
<dbReference type="Gene3D" id="3.40.47.10">
    <property type="match status" value="2"/>
</dbReference>
<evidence type="ECO:0000256" key="1">
    <source>
        <dbReference type="ARBA" id="ARBA00010982"/>
    </source>
</evidence>
<evidence type="ECO:0000313" key="9">
    <source>
        <dbReference type="Proteomes" id="UP000186104"/>
    </source>
</evidence>
<proteinExistence type="inferred from homology"/>
<dbReference type="InterPro" id="IPR020610">
    <property type="entry name" value="Thiolase_AS"/>
</dbReference>
<evidence type="ECO:0000256" key="5">
    <source>
        <dbReference type="RuleBase" id="RU003557"/>
    </source>
</evidence>
<dbReference type="InterPro" id="IPR002155">
    <property type="entry name" value="Thiolase"/>
</dbReference>
<sequence>MTSTHVPEAFIYDAIRTPRGKGKPGGSLYTVKPIDLVVGLIEEIRQRFPDLDEDRISDIILGIVTPIGDQGMDLPRIAALAAKMPDTVAGVQINRFCASGLSAVNMAAAKVRSGWDELVFAGGVESMSRVPMGTDGGSWATDPVTNYETYFSPQGVGADLIASIEGFDRERVDALAVRSQEFAKRAWDEGRFDRSVVPVRDRNGLLLLDRDEHMRPGATVESLSALKPSFKMAGEMGGFDAVALQKYHWVDEIEHVHHAGNSSGIVDGAALVVVGSEKAGNDMGMEPRARVVSQATSGADTTIMLTGPTPAAKKALAMAGLEPEDIDIWEINEAFASVVLRFQKDMNIPDEKLNPNGGAIAMGHPLGATGAMILGSTIDELHRTGGKRALVTLCVGGGMGVATIIERV</sequence>
<accession>A0A173LM05</accession>
<evidence type="ECO:0000259" key="6">
    <source>
        <dbReference type="Pfam" id="PF00108"/>
    </source>
</evidence>
<dbReference type="PROSITE" id="PS00737">
    <property type="entry name" value="THIOLASE_2"/>
    <property type="match status" value="1"/>
</dbReference>
<evidence type="ECO:0000256" key="2">
    <source>
        <dbReference type="ARBA" id="ARBA00022679"/>
    </source>
</evidence>
<dbReference type="InterPro" id="IPR016039">
    <property type="entry name" value="Thiolase-like"/>
</dbReference>
<evidence type="ECO:0000259" key="7">
    <source>
        <dbReference type="Pfam" id="PF02803"/>
    </source>
</evidence>
<feature type="active site" description="Acyl-thioester intermediate" evidence="4">
    <location>
        <position position="97"/>
    </location>
</feature>
<dbReference type="PANTHER" id="PTHR43365">
    <property type="entry name" value="BLR7806 PROTEIN"/>
    <property type="match status" value="1"/>
</dbReference>
<feature type="domain" description="Thiolase C-terminal" evidence="7">
    <location>
        <begin position="286"/>
        <end position="407"/>
    </location>
</feature>
<keyword evidence="9" id="KW-1185">Reference proteome</keyword>
<evidence type="ECO:0000256" key="4">
    <source>
        <dbReference type="PIRSR" id="PIRSR000429-1"/>
    </source>
</evidence>
<organism evidence="8 9">
    <name type="scientific">Dietzia timorensis</name>
    <dbReference type="NCBI Taxonomy" id="499555"/>
    <lineage>
        <taxon>Bacteria</taxon>
        <taxon>Bacillati</taxon>
        <taxon>Actinomycetota</taxon>
        <taxon>Actinomycetes</taxon>
        <taxon>Mycobacteriales</taxon>
        <taxon>Dietziaceae</taxon>
        <taxon>Dietzia</taxon>
    </lineage>
</organism>
<keyword evidence="2 5" id="KW-0808">Transferase</keyword>
<dbReference type="GO" id="GO:0016747">
    <property type="term" value="F:acyltransferase activity, transferring groups other than amino-acyl groups"/>
    <property type="evidence" value="ECO:0007669"/>
    <property type="project" value="InterPro"/>
</dbReference>
<dbReference type="Proteomes" id="UP000186104">
    <property type="component" value="Chromosome"/>
</dbReference>
<gene>
    <name evidence="8" type="ORF">BJL86_0816</name>
</gene>
<dbReference type="PROSITE" id="PS00099">
    <property type="entry name" value="THIOLASE_3"/>
    <property type="match status" value="1"/>
</dbReference>
<evidence type="ECO:0000256" key="3">
    <source>
        <dbReference type="ARBA" id="ARBA00023315"/>
    </source>
</evidence>
<dbReference type="CDD" id="cd00751">
    <property type="entry name" value="thiolase"/>
    <property type="match status" value="1"/>
</dbReference>
<dbReference type="InterPro" id="IPR020613">
    <property type="entry name" value="Thiolase_CS"/>
</dbReference>
<dbReference type="STRING" id="499555.BJL86_0816"/>
<dbReference type="InterPro" id="IPR020617">
    <property type="entry name" value="Thiolase_C"/>
</dbReference>
<comment type="similarity">
    <text evidence="1 5">Belongs to the thiolase-like superfamily. Thiolase family.</text>
</comment>
<evidence type="ECO:0000313" key="8">
    <source>
        <dbReference type="EMBL" id="ANI91610.1"/>
    </source>
</evidence>
<dbReference type="NCBIfam" id="TIGR01930">
    <property type="entry name" value="AcCoA-C-Actrans"/>
    <property type="match status" value="1"/>
</dbReference>
<dbReference type="InterPro" id="IPR020615">
    <property type="entry name" value="Thiolase_acyl_enz_int_AS"/>
</dbReference>
<dbReference type="PIRSF" id="PIRSF000429">
    <property type="entry name" value="Ac-CoA_Ac_transf"/>
    <property type="match status" value="1"/>
</dbReference>
<dbReference type="Pfam" id="PF02803">
    <property type="entry name" value="Thiolase_C"/>
    <property type="match status" value="1"/>
</dbReference>
<dbReference type="OrthoDB" id="9764638at2"/>
<dbReference type="Pfam" id="PF00108">
    <property type="entry name" value="Thiolase_N"/>
    <property type="match status" value="1"/>
</dbReference>
<feature type="active site" description="Proton acceptor" evidence="4">
    <location>
        <position position="364"/>
    </location>
</feature>
<feature type="active site" description="Proton acceptor" evidence="4">
    <location>
        <position position="394"/>
    </location>
</feature>
<dbReference type="EMBL" id="CP015961">
    <property type="protein sequence ID" value="ANI91610.1"/>
    <property type="molecule type" value="Genomic_DNA"/>
</dbReference>
<dbReference type="KEGG" id="dtm:BJL86_0816"/>
<feature type="domain" description="Thiolase N-terminal" evidence="6">
    <location>
        <begin position="10"/>
        <end position="277"/>
    </location>
</feature>
<dbReference type="PANTHER" id="PTHR43365:SF1">
    <property type="entry name" value="ACETYL-COA C-ACYLTRANSFERASE"/>
    <property type="match status" value="1"/>
</dbReference>
<name>A0A173LM05_9ACTN</name>
<dbReference type="PROSITE" id="PS00098">
    <property type="entry name" value="THIOLASE_1"/>
    <property type="match status" value="1"/>
</dbReference>
<dbReference type="AlphaFoldDB" id="A0A173LM05"/>
<dbReference type="RefSeq" id="WP_067472276.1">
    <property type="nucleotide sequence ID" value="NZ_CP015961.1"/>
</dbReference>
<dbReference type="SUPFAM" id="SSF53901">
    <property type="entry name" value="Thiolase-like"/>
    <property type="match status" value="2"/>
</dbReference>
<protein>
    <submittedName>
        <fullName evidence="8">Putative acyltransferase</fullName>
    </submittedName>
</protein>